<accession>A0A0E0CNC6</accession>
<proteinExistence type="predicted"/>
<evidence type="ECO:0000259" key="3">
    <source>
        <dbReference type="PROSITE" id="PS50102"/>
    </source>
</evidence>
<dbReference type="Proteomes" id="UP000008021">
    <property type="component" value="Chromosome 2"/>
</dbReference>
<protein>
    <recommendedName>
        <fullName evidence="3">RRM domain-containing protein</fullName>
    </recommendedName>
</protein>
<dbReference type="Gene3D" id="3.40.50.300">
    <property type="entry name" value="P-loop containing nucleotide triphosphate hydrolases"/>
    <property type="match status" value="1"/>
</dbReference>
<dbReference type="SUPFAM" id="SSF52540">
    <property type="entry name" value="P-loop containing nucleoside triphosphate hydrolases"/>
    <property type="match status" value="1"/>
</dbReference>
<dbReference type="SMART" id="SM00360">
    <property type="entry name" value="RRM"/>
    <property type="match status" value="1"/>
</dbReference>
<evidence type="ECO:0000256" key="2">
    <source>
        <dbReference type="SAM" id="MobiDB-lite"/>
    </source>
</evidence>
<evidence type="ECO:0000313" key="4">
    <source>
        <dbReference type="EnsemblPlants" id="OMERI02G23500.1"/>
    </source>
</evidence>
<evidence type="ECO:0000256" key="1">
    <source>
        <dbReference type="PROSITE-ProRule" id="PRU00176"/>
    </source>
</evidence>
<dbReference type="InterPro" id="IPR035979">
    <property type="entry name" value="RBD_domain_sf"/>
</dbReference>
<feature type="domain" description="RRM" evidence="3">
    <location>
        <begin position="34"/>
        <end position="112"/>
    </location>
</feature>
<dbReference type="EnsemblPlants" id="OMERI02G23500.1">
    <property type="protein sequence ID" value="OMERI02G23500.1"/>
    <property type="gene ID" value="OMERI02G23500"/>
</dbReference>
<name>A0A0E0CNC6_9ORYZ</name>
<dbReference type="Gramene" id="OMERI02G23500.1">
    <property type="protein sequence ID" value="OMERI02G23500.1"/>
    <property type="gene ID" value="OMERI02G23500"/>
</dbReference>
<organism evidence="4">
    <name type="scientific">Oryza meridionalis</name>
    <dbReference type="NCBI Taxonomy" id="40149"/>
    <lineage>
        <taxon>Eukaryota</taxon>
        <taxon>Viridiplantae</taxon>
        <taxon>Streptophyta</taxon>
        <taxon>Embryophyta</taxon>
        <taxon>Tracheophyta</taxon>
        <taxon>Spermatophyta</taxon>
        <taxon>Magnoliopsida</taxon>
        <taxon>Liliopsida</taxon>
        <taxon>Poales</taxon>
        <taxon>Poaceae</taxon>
        <taxon>BOP clade</taxon>
        <taxon>Oryzoideae</taxon>
        <taxon>Oryzeae</taxon>
        <taxon>Oryzinae</taxon>
        <taxon>Oryza</taxon>
    </lineage>
</organism>
<feature type="compositionally biased region" description="Basic and acidic residues" evidence="2">
    <location>
        <begin position="177"/>
        <end position="199"/>
    </location>
</feature>
<dbReference type="GO" id="GO:0003723">
    <property type="term" value="F:RNA binding"/>
    <property type="evidence" value="ECO:0007669"/>
    <property type="project" value="UniProtKB-UniRule"/>
</dbReference>
<dbReference type="SUPFAM" id="SSF54928">
    <property type="entry name" value="RNA-binding domain, RBD"/>
    <property type="match status" value="1"/>
</dbReference>
<dbReference type="GO" id="GO:0043531">
    <property type="term" value="F:ADP binding"/>
    <property type="evidence" value="ECO:0007669"/>
    <property type="project" value="InterPro"/>
</dbReference>
<dbReference type="Gene3D" id="3.30.70.330">
    <property type="match status" value="1"/>
</dbReference>
<sequence length="809" mass="90994">MASLFKDPTKLSAYRDRRFTGTQEEYEAALQASVTVYVGNMSFYTTEEQAYELFSRAGEIRKIIMGLDKNSKTPCGFCFILYYSREDAEDAVKYISGTMLDDRPIRVDFDWGFEEGRQWGRGRSGGQLLYLFCCVGYFLNESYEEVAMMTEVTGREGMEILTGMTELTQSGVLPPDYQRKRYRNDERSSQRAPDSEFKRDANDSVLEPAYVSSGFSCTTPLEKRDVYKVSHGYVCRRRILGFVRKVILMKKMMIMIRDAGAELKETIADKCKWAVAVTTVVTRIELMFFTPLCTVMKIVEEFLLPALAADLTSRLVSLLIRAYRRRATTGVVEDDGLERLRLLLLELHAAVDEGHGRHITSQRLLLWLRELTESMYRGYYVLDTFRYRSVSIQAQQQDDARGAAAKRLRTSAGDAVRLVLGSSRDDDSSRAIARAHAHLQAVLQNVSPFLQMLGTYRRVPRRVSVDMERCLLIGRHAEKQRIVAFLLKEDEAAAHVVGVLPIVGPRGTGKSILIHDASHDARVRAHFAVIERFGLDEVLLHLHAAGAGAAATATMDTSSRSSEDHPISIRHYLDAVRSIARQERFARNRSLLILEDAPAEFAAAAAAFLPMARGSKVVVTSEHDQTVAGLGKTEEVIRTKNKMSKEEYWYHFKALAFRGEADDPALAATAKEIAAALNGSFLGMRVLIALMRSNPRESFWRAVLQRLVDHRIDADMDYVQEFAQIGQIALKLVLPMRLTLRSCSITKQGSDPQLEPKLNRVAGGIAYSCRGDDSGYVDVILCRSRIPPYEIYKLSCVMEKGMVHTGQCH</sequence>
<dbReference type="PANTHER" id="PTHR33377:SF111">
    <property type="entry name" value="OS01G0355700 PROTEIN"/>
    <property type="match status" value="1"/>
</dbReference>
<dbReference type="PROSITE" id="PS50102">
    <property type="entry name" value="RRM"/>
    <property type="match status" value="1"/>
</dbReference>
<feature type="region of interest" description="Disordered" evidence="2">
    <location>
        <begin position="170"/>
        <end position="199"/>
    </location>
</feature>
<reference evidence="4" key="2">
    <citation type="submission" date="2018-05" db="EMBL/GenBank/DDBJ databases">
        <title>OmerRS3 (Oryza meridionalis Reference Sequence Version 3).</title>
        <authorList>
            <person name="Zhang J."/>
            <person name="Kudrna D."/>
            <person name="Lee S."/>
            <person name="Talag J."/>
            <person name="Welchert J."/>
            <person name="Wing R.A."/>
        </authorList>
    </citation>
    <scope>NUCLEOTIDE SEQUENCE [LARGE SCALE GENOMIC DNA]</scope>
    <source>
        <strain evidence="4">cv. OR44</strain>
    </source>
</reference>
<keyword evidence="5" id="KW-1185">Reference proteome</keyword>
<dbReference type="Pfam" id="PF00076">
    <property type="entry name" value="RRM_1"/>
    <property type="match status" value="1"/>
</dbReference>
<dbReference type="PANTHER" id="PTHR33377">
    <property type="entry name" value="OS10G0134700 PROTEIN-RELATED"/>
    <property type="match status" value="1"/>
</dbReference>
<dbReference type="eggNOG" id="KOG4658">
    <property type="taxonomic scope" value="Eukaryota"/>
</dbReference>
<evidence type="ECO:0000313" key="5">
    <source>
        <dbReference type="Proteomes" id="UP000008021"/>
    </source>
</evidence>
<dbReference type="AlphaFoldDB" id="A0A0E0CNC6"/>
<dbReference type="InterPro" id="IPR027417">
    <property type="entry name" value="P-loop_NTPase"/>
</dbReference>
<dbReference type="InterPro" id="IPR012677">
    <property type="entry name" value="Nucleotide-bd_a/b_plait_sf"/>
</dbReference>
<keyword evidence="1" id="KW-0694">RNA-binding</keyword>
<dbReference type="CDD" id="cd12240">
    <property type="entry name" value="RRM_NCBP2"/>
    <property type="match status" value="1"/>
</dbReference>
<dbReference type="HOGENOM" id="CLU_001090_3_1_1"/>
<reference evidence="4" key="1">
    <citation type="submission" date="2015-04" db="UniProtKB">
        <authorList>
            <consortium name="EnsemblPlants"/>
        </authorList>
    </citation>
    <scope>IDENTIFICATION</scope>
</reference>
<dbReference type="InterPro" id="IPR034148">
    <property type="entry name" value="NCBP2_RRM"/>
</dbReference>
<dbReference type="InterPro" id="IPR000504">
    <property type="entry name" value="RRM_dom"/>
</dbReference>
<dbReference type="STRING" id="40149.A0A0E0CNC6"/>